<evidence type="ECO:0000313" key="1">
    <source>
        <dbReference type="EMBL" id="VAW73297.1"/>
    </source>
</evidence>
<dbReference type="AlphaFoldDB" id="A0A3B0YCJ1"/>
<proteinExistence type="predicted"/>
<dbReference type="SUPFAM" id="SSF56935">
    <property type="entry name" value="Porins"/>
    <property type="match status" value="1"/>
</dbReference>
<gene>
    <name evidence="1" type="ORF">MNBD_GAMMA13-1488</name>
</gene>
<name>A0A3B0YCJ1_9ZZZZ</name>
<organism evidence="1">
    <name type="scientific">hydrothermal vent metagenome</name>
    <dbReference type="NCBI Taxonomy" id="652676"/>
    <lineage>
        <taxon>unclassified sequences</taxon>
        <taxon>metagenomes</taxon>
        <taxon>ecological metagenomes</taxon>
    </lineage>
</organism>
<accession>A0A3B0YCJ1</accession>
<reference evidence="1" key="1">
    <citation type="submission" date="2018-06" db="EMBL/GenBank/DDBJ databases">
        <authorList>
            <person name="Zhirakovskaya E."/>
        </authorList>
    </citation>
    <scope>NUCLEOTIDE SEQUENCE</scope>
</reference>
<keyword evidence="1" id="KW-0675">Receptor</keyword>
<protein>
    <submittedName>
        <fullName evidence="1">Outer membrane receptor for ferric coprogen and ferric-rhodotorulic acid</fullName>
    </submittedName>
</protein>
<dbReference type="InterPro" id="IPR032638">
    <property type="entry name" value="Porin_5"/>
</dbReference>
<dbReference type="Pfam" id="PF16930">
    <property type="entry name" value="Porin_5"/>
    <property type="match status" value="1"/>
</dbReference>
<sequence>MRTFFRFSCSVLLLLSSTLVIADDQSELLKLKNTTLNLINALVKEGILTREHADKLIQDAETSAVAETRSMERKVNEDKSVVRVPYVPDFVRDEIRDQIRNELREDVVKDVMSQAKTERWGVPGVLPEWTTRIKLKGDIRLREQSDFFASQNNPFTYANIQEVNKSGSIAKAGDKAFFNTTENRHRLRARMRLDVEAKISNDLKAGIRFTSGSFDDPVSSNQTLGTTGRRWKLGIDRTYLKYNRSDSDGYNWLTLVGGRFANPWFHTDMVWDKDLNFDGIAATMRFGLGGSDGLLGIDEKNKTVFLTLGAFPLQEVDVSSDDKWLFGAQTGLEWIFENQSIFKIGLAYYDYWNITGKQNEPFSTLNDFTAPEFVQKGNSVFDIQANDPSVNLFALASDYNLVNLTTSVDLAYFSPIHLVLTADYVKNIGFDKNDIFRRTGFQVRQRTDGYQLGFVLGWPKIRKYRDWQVFAKWKYLERDAVLDAFTDSDFHLGGTDTKGWIVGGSYGLNENTWLKVRWLSSDEITGLGGEPLGIDTVQLDVNTRF</sequence>
<dbReference type="EMBL" id="UOFK01000035">
    <property type="protein sequence ID" value="VAW73297.1"/>
    <property type="molecule type" value="Genomic_DNA"/>
</dbReference>